<evidence type="ECO:0000256" key="2">
    <source>
        <dbReference type="ARBA" id="ARBA00005992"/>
    </source>
</evidence>
<gene>
    <name evidence="10" type="ORF">ACG33_05385</name>
</gene>
<organism evidence="10 11">
    <name type="scientific">Steroidobacter denitrificans</name>
    <dbReference type="NCBI Taxonomy" id="465721"/>
    <lineage>
        <taxon>Bacteria</taxon>
        <taxon>Pseudomonadati</taxon>
        <taxon>Pseudomonadota</taxon>
        <taxon>Gammaproteobacteria</taxon>
        <taxon>Steroidobacterales</taxon>
        <taxon>Steroidobacteraceae</taxon>
        <taxon>Steroidobacter</taxon>
    </lineage>
</organism>
<dbReference type="Pfam" id="PF20142">
    <property type="entry name" value="Scaffold"/>
    <property type="match status" value="1"/>
</dbReference>
<keyword evidence="11" id="KW-1185">Reference proteome</keyword>
<dbReference type="InterPro" id="IPR002477">
    <property type="entry name" value="Peptidoglycan-bd-like"/>
</dbReference>
<feature type="active site" description="Proton donor/acceptor" evidence="7">
    <location>
        <position position="441"/>
    </location>
</feature>
<keyword evidence="4 7" id="KW-0133">Cell shape</keyword>
<keyword evidence="5 7" id="KW-0573">Peptidoglycan synthesis</keyword>
<dbReference type="Gene3D" id="2.40.440.10">
    <property type="entry name" value="L,D-transpeptidase catalytic domain-like"/>
    <property type="match status" value="1"/>
</dbReference>
<dbReference type="InterPro" id="IPR045380">
    <property type="entry name" value="LD_TPept_scaffold_dom"/>
</dbReference>
<feature type="active site" description="Nucleophile" evidence="7">
    <location>
        <position position="460"/>
    </location>
</feature>
<accession>A0A127FAB1</accession>
<dbReference type="GO" id="GO:0016740">
    <property type="term" value="F:transferase activity"/>
    <property type="evidence" value="ECO:0007669"/>
    <property type="project" value="UniProtKB-KW"/>
</dbReference>
<evidence type="ECO:0000256" key="4">
    <source>
        <dbReference type="ARBA" id="ARBA00022960"/>
    </source>
</evidence>
<dbReference type="InterPro" id="IPR036365">
    <property type="entry name" value="PGBD-like_sf"/>
</dbReference>
<dbReference type="Proteomes" id="UP000070250">
    <property type="component" value="Chromosome"/>
</dbReference>
<evidence type="ECO:0000313" key="11">
    <source>
        <dbReference type="Proteomes" id="UP000070250"/>
    </source>
</evidence>
<protein>
    <recommendedName>
        <fullName evidence="9">L,D-TPase catalytic domain-containing protein</fullName>
    </recommendedName>
</protein>
<dbReference type="Pfam" id="PF03734">
    <property type="entry name" value="YkuD"/>
    <property type="match status" value="1"/>
</dbReference>
<evidence type="ECO:0000256" key="5">
    <source>
        <dbReference type="ARBA" id="ARBA00022984"/>
    </source>
</evidence>
<dbReference type="GO" id="GO:0008360">
    <property type="term" value="P:regulation of cell shape"/>
    <property type="evidence" value="ECO:0007669"/>
    <property type="project" value="UniProtKB-UniRule"/>
</dbReference>
<dbReference type="InterPro" id="IPR005490">
    <property type="entry name" value="LD_TPept_cat_dom"/>
</dbReference>
<dbReference type="InterPro" id="IPR038063">
    <property type="entry name" value="Transpep_catalytic_dom"/>
</dbReference>
<dbReference type="AlphaFoldDB" id="A0A127FAB1"/>
<dbReference type="PROSITE" id="PS52029">
    <property type="entry name" value="LD_TPASE"/>
    <property type="match status" value="1"/>
</dbReference>
<dbReference type="EMBL" id="CP011971">
    <property type="protein sequence ID" value="AMN46538.1"/>
    <property type="molecule type" value="Genomic_DNA"/>
</dbReference>
<evidence type="ECO:0000256" key="8">
    <source>
        <dbReference type="SAM" id="MobiDB-lite"/>
    </source>
</evidence>
<feature type="region of interest" description="Disordered" evidence="8">
    <location>
        <begin position="217"/>
        <end position="241"/>
    </location>
</feature>
<evidence type="ECO:0000256" key="6">
    <source>
        <dbReference type="ARBA" id="ARBA00023316"/>
    </source>
</evidence>
<dbReference type="UniPathway" id="UPA00219"/>
<dbReference type="Gene3D" id="1.10.101.10">
    <property type="entry name" value="PGBD-like superfamily/PGBD"/>
    <property type="match status" value="1"/>
</dbReference>
<keyword evidence="6 7" id="KW-0961">Cell wall biogenesis/degradation</keyword>
<evidence type="ECO:0000256" key="3">
    <source>
        <dbReference type="ARBA" id="ARBA00022679"/>
    </source>
</evidence>
<dbReference type="InterPro" id="IPR036366">
    <property type="entry name" value="PGBDSf"/>
</dbReference>
<evidence type="ECO:0000256" key="7">
    <source>
        <dbReference type="PROSITE-ProRule" id="PRU01373"/>
    </source>
</evidence>
<dbReference type="Pfam" id="PF01471">
    <property type="entry name" value="PG_binding_1"/>
    <property type="match status" value="1"/>
</dbReference>
<keyword evidence="3" id="KW-0808">Transferase</keyword>
<dbReference type="PANTHER" id="PTHR41533">
    <property type="entry name" value="L,D-TRANSPEPTIDASE HI_1667-RELATED"/>
    <property type="match status" value="1"/>
</dbReference>
<name>A0A127FAB1_STEDE</name>
<sequence>MELSGLDETRGSQARIAWAAWIRDFYAQRAFQPAWTNPHTSFELLRSIQESELDGLDPGDYHLAPLQHLQAALSSSGAADPARIDLLRAQYDVLQTDALLRLGYHLSFGKVDPESFDAQWNYGRMLPRPDTARRIEAALAADDIHARIEALKPTHRLYAALKAELRRYRLLAAADVSGMSSAALLSAGKTLRPGDVDPRVLQLRERLRIHGDLDAGLNADARPDETFRARERQDETADEASDDALAGAAYDARLEAAVRRFQARMGLVVDAAVGTRTREELNVSVAERILQLRINLDRGRILLQELPSQFVVVNIAGYMIYMVRDDEVIWRSRVQVGRTYRRTPIFRSAISYLVWNPSWTVPPGIIRSDILPGARRDPRSITRRGLTVLDREGKVIDPETIDWSSFRSGHIPYTLRQEPGPDNAMGRVKFMFPNNYDVYLHDTPSKSLFEASDRTFSSGCVRVERPLELALLLLNDPEWNAEAIAHTLESRRLLNVTLRDKMPVLLTYWTAWAGAQGEINFRRDVYGQDAQWAAGLDAPFNIRRRPLVETSRP</sequence>
<dbReference type="SUPFAM" id="SSF47090">
    <property type="entry name" value="PGBD-like"/>
    <property type="match status" value="1"/>
</dbReference>
<dbReference type="PATRIC" id="fig|465721.4.peg.1144"/>
<evidence type="ECO:0000256" key="1">
    <source>
        <dbReference type="ARBA" id="ARBA00004752"/>
    </source>
</evidence>
<comment type="pathway">
    <text evidence="1 7">Cell wall biogenesis; peptidoglycan biosynthesis.</text>
</comment>
<dbReference type="GO" id="GO:0071555">
    <property type="term" value="P:cell wall organization"/>
    <property type="evidence" value="ECO:0007669"/>
    <property type="project" value="UniProtKB-UniRule"/>
</dbReference>
<dbReference type="SUPFAM" id="SSF141523">
    <property type="entry name" value="L,D-transpeptidase catalytic domain-like"/>
    <property type="match status" value="1"/>
</dbReference>
<evidence type="ECO:0000259" key="9">
    <source>
        <dbReference type="PROSITE" id="PS52029"/>
    </source>
</evidence>
<feature type="domain" description="L,D-TPase catalytic" evidence="9">
    <location>
        <begin position="309"/>
        <end position="487"/>
    </location>
</feature>
<dbReference type="STRING" id="465721.ACG33_05385"/>
<dbReference type="PANTHER" id="PTHR41533:SF2">
    <property type="entry name" value="BLR7131 PROTEIN"/>
    <property type="match status" value="1"/>
</dbReference>
<reference evidence="10 11" key="1">
    <citation type="submission" date="2015-06" db="EMBL/GenBank/DDBJ databases">
        <title>A Comprehensive Approach to Explore the Metabolic and Phylogenetic Diversity of Bacterial Steroid Degradation in the Environment: Testosterone as an Example.</title>
        <authorList>
            <person name="Yang F.-C."/>
            <person name="Chen Y.-L."/>
            <person name="Yu C.-P."/>
            <person name="Tang S.-L."/>
            <person name="Wang P.-H."/>
            <person name="Ismail W."/>
            <person name="Wang C.-H."/>
            <person name="Yang C.-Y."/>
            <person name="Chiang Y.-R."/>
        </authorList>
    </citation>
    <scope>NUCLEOTIDE SEQUENCE [LARGE SCALE GENOMIC DNA]</scope>
    <source>
        <strain evidence="10 11">DSM 18526</strain>
    </source>
</reference>
<feature type="compositionally biased region" description="Basic and acidic residues" evidence="8">
    <location>
        <begin position="221"/>
        <end position="235"/>
    </location>
</feature>
<comment type="similarity">
    <text evidence="2">Belongs to the YkuD family.</text>
</comment>
<dbReference type="KEGG" id="sdf:ACG33_05385"/>
<proteinExistence type="inferred from homology"/>
<dbReference type="GO" id="GO:0004180">
    <property type="term" value="F:carboxypeptidase activity"/>
    <property type="evidence" value="ECO:0007669"/>
    <property type="project" value="UniProtKB-ARBA"/>
</dbReference>
<dbReference type="GO" id="GO:0009252">
    <property type="term" value="P:peptidoglycan biosynthetic process"/>
    <property type="evidence" value="ECO:0007669"/>
    <property type="project" value="UniProtKB-UniPathway"/>
</dbReference>
<dbReference type="InterPro" id="IPR052905">
    <property type="entry name" value="LD-transpeptidase_YkuD-like"/>
</dbReference>
<dbReference type="CDD" id="cd16913">
    <property type="entry name" value="YkuD_like"/>
    <property type="match status" value="1"/>
</dbReference>
<evidence type="ECO:0000313" key="10">
    <source>
        <dbReference type="EMBL" id="AMN46538.1"/>
    </source>
</evidence>